<dbReference type="EMBL" id="CP026246">
    <property type="protein sequence ID" value="AWO99547.1"/>
    <property type="molecule type" value="Genomic_DNA"/>
</dbReference>
<evidence type="ECO:0000313" key="2">
    <source>
        <dbReference type="Proteomes" id="UP000246464"/>
    </source>
</evidence>
<gene>
    <name evidence="1" type="ORF">SMAX5B_010676</name>
</gene>
<sequence length="81" mass="9006">MVNWSTFPAEVSCNISLGNTGYRKKAVNGGVSTLMSTCEQLLITSDNKASVFIPVCLFHELGRLHVSGSRERSVGEFWRRE</sequence>
<proteinExistence type="predicted"/>
<protein>
    <submittedName>
        <fullName evidence="1">Uncharacterized protein</fullName>
    </submittedName>
</protein>
<evidence type="ECO:0000313" key="1">
    <source>
        <dbReference type="EMBL" id="AWO99547.1"/>
    </source>
</evidence>
<organism evidence="1 2">
    <name type="scientific">Scophthalmus maximus</name>
    <name type="common">Turbot</name>
    <name type="synonym">Psetta maxima</name>
    <dbReference type="NCBI Taxonomy" id="52904"/>
    <lineage>
        <taxon>Eukaryota</taxon>
        <taxon>Metazoa</taxon>
        <taxon>Chordata</taxon>
        <taxon>Craniata</taxon>
        <taxon>Vertebrata</taxon>
        <taxon>Euteleostomi</taxon>
        <taxon>Actinopterygii</taxon>
        <taxon>Neopterygii</taxon>
        <taxon>Teleostei</taxon>
        <taxon>Neoteleostei</taxon>
        <taxon>Acanthomorphata</taxon>
        <taxon>Carangaria</taxon>
        <taxon>Pleuronectiformes</taxon>
        <taxon>Pleuronectoidei</taxon>
        <taxon>Scophthalmidae</taxon>
        <taxon>Scophthalmus</taxon>
    </lineage>
</organism>
<name>A0A2U9B6L6_SCOMX</name>
<dbReference type="AlphaFoldDB" id="A0A2U9B6L6"/>
<reference evidence="1 2" key="1">
    <citation type="submission" date="2017-12" db="EMBL/GenBank/DDBJ databases">
        <title>Integrating genomic resources of turbot (Scophthalmus maximus) in depth evaluation of genetic and physical mapping variation across individuals.</title>
        <authorList>
            <person name="Martinez P."/>
        </authorList>
    </citation>
    <scope>NUCLEOTIDE SEQUENCE [LARGE SCALE GENOMIC DNA]</scope>
</reference>
<keyword evidence="2" id="KW-1185">Reference proteome</keyword>
<accession>A0A2U9B6L6</accession>
<dbReference type="Proteomes" id="UP000246464">
    <property type="component" value="Chromosome 4"/>
</dbReference>